<dbReference type="GO" id="GO:0000156">
    <property type="term" value="F:phosphorelay response regulator activity"/>
    <property type="evidence" value="ECO:0007669"/>
    <property type="project" value="TreeGrafter"/>
</dbReference>
<dbReference type="PANTHER" id="PTHR48111:SF1">
    <property type="entry name" value="TWO-COMPONENT RESPONSE REGULATOR ORR33"/>
    <property type="match status" value="1"/>
</dbReference>
<reference evidence="9" key="1">
    <citation type="submission" date="2024-05" db="EMBL/GenBank/DDBJ databases">
        <title>Draft genome assemblies of 36 bacteria isolated from hibernating arctic ground squirrels.</title>
        <authorList>
            <person name="McKee H."/>
            <person name="Mullen L."/>
            <person name="Drown D.M."/>
            <person name="Duddleston K.N."/>
        </authorList>
    </citation>
    <scope>NUCLEOTIDE SEQUENCE</scope>
    <source>
        <strain evidence="9">AN1007</strain>
    </source>
</reference>
<keyword evidence="5 7" id="KW-0238">DNA-binding</keyword>
<organism evidence="9">
    <name type="scientific">Paenibacillus sp. AN1007</name>
    <dbReference type="NCBI Taxonomy" id="3151385"/>
    <lineage>
        <taxon>Bacteria</taxon>
        <taxon>Bacillati</taxon>
        <taxon>Bacillota</taxon>
        <taxon>Bacilli</taxon>
        <taxon>Bacillales</taxon>
        <taxon>Paenibacillaceae</taxon>
        <taxon>Paenibacillus</taxon>
    </lineage>
</organism>
<dbReference type="GO" id="GO:0000976">
    <property type="term" value="F:transcription cis-regulatory region binding"/>
    <property type="evidence" value="ECO:0007669"/>
    <property type="project" value="TreeGrafter"/>
</dbReference>
<evidence type="ECO:0000259" key="8">
    <source>
        <dbReference type="PROSITE" id="PS51755"/>
    </source>
</evidence>
<keyword evidence="4" id="KW-0805">Transcription regulation</keyword>
<dbReference type="Gene3D" id="1.10.10.10">
    <property type="entry name" value="Winged helix-like DNA-binding domain superfamily/Winged helix DNA-binding domain"/>
    <property type="match status" value="1"/>
</dbReference>
<dbReference type="SMART" id="SM00862">
    <property type="entry name" value="Trans_reg_C"/>
    <property type="match status" value="1"/>
</dbReference>
<feature type="domain" description="OmpR/PhoB-type" evidence="8">
    <location>
        <begin position="172"/>
        <end position="271"/>
    </location>
</feature>
<dbReference type="CDD" id="cd00383">
    <property type="entry name" value="trans_reg_C"/>
    <property type="match status" value="1"/>
</dbReference>
<dbReference type="InterPro" id="IPR036388">
    <property type="entry name" value="WH-like_DNA-bd_sf"/>
</dbReference>
<dbReference type="InterPro" id="IPR039420">
    <property type="entry name" value="WalR-like"/>
</dbReference>
<evidence type="ECO:0000313" key="9">
    <source>
        <dbReference type="EMBL" id="XCP94988.1"/>
    </source>
</evidence>
<evidence type="ECO:0000256" key="7">
    <source>
        <dbReference type="PROSITE-ProRule" id="PRU01091"/>
    </source>
</evidence>
<keyword evidence="6" id="KW-0804">Transcription</keyword>
<keyword evidence="3" id="KW-0902">Two-component regulatory system</keyword>
<dbReference type="Pfam" id="PF00486">
    <property type="entry name" value="Trans_reg_C"/>
    <property type="match status" value="1"/>
</dbReference>
<dbReference type="AlphaFoldDB" id="A0AAU8NED6"/>
<feature type="DNA-binding region" description="OmpR/PhoB-type" evidence="7">
    <location>
        <begin position="172"/>
        <end position="271"/>
    </location>
</feature>
<dbReference type="PANTHER" id="PTHR48111">
    <property type="entry name" value="REGULATOR OF RPOS"/>
    <property type="match status" value="1"/>
</dbReference>
<name>A0AAU8NED6_9BACL</name>
<dbReference type="EMBL" id="CP159992">
    <property type="protein sequence ID" value="XCP94988.1"/>
    <property type="molecule type" value="Genomic_DNA"/>
</dbReference>
<dbReference type="InterPro" id="IPR016032">
    <property type="entry name" value="Sig_transdc_resp-reg_C-effctor"/>
</dbReference>
<evidence type="ECO:0000256" key="2">
    <source>
        <dbReference type="ARBA" id="ARBA00022553"/>
    </source>
</evidence>
<sequence length="271" mass="30770">MQKQTDQVKVKWSGRRLPLRVKPALADSMTEPPLVDNCPITRRVILISPMPGQVHELVKALTDSCFDVLVFHRWEPDLHERLVFDLLIYDLSVAGTIDAFTGIHSRLNREAEHTTPCLYLVGEKMIGSASGPMLQEELLVWPARPQEALYRVQRMIGSSPVMPKRAFLPEEGQRIGFKDLVLDRERMSVQRDQDRIHLTKTEYDLLLKLIDAKGAVISREEMLSDIWETDFTGGSNVVDVHIKSLRKKLGDNASSPQYIVTVRGVGYRLAD</sequence>
<evidence type="ECO:0000256" key="4">
    <source>
        <dbReference type="ARBA" id="ARBA00023015"/>
    </source>
</evidence>
<dbReference type="GO" id="GO:0005829">
    <property type="term" value="C:cytosol"/>
    <property type="evidence" value="ECO:0007669"/>
    <property type="project" value="TreeGrafter"/>
</dbReference>
<evidence type="ECO:0000256" key="6">
    <source>
        <dbReference type="ARBA" id="ARBA00023163"/>
    </source>
</evidence>
<evidence type="ECO:0000256" key="5">
    <source>
        <dbReference type="ARBA" id="ARBA00023125"/>
    </source>
</evidence>
<protein>
    <submittedName>
        <fullName evidence="9">Winged-helix domain-containing protein</fullName>
    </submittedName>
</protein>
<dbReference type="GO" id="GO:0032993">
    <property type="term" value="C:protein-DNA complex"/>
    <property type="evidence" value="ECO:0007669"/>
    <property type="project" value="TreeGrafter"/>
</dbReference>
<keyword evidence="2" id="KW-0597">Phosphoprotein</keyword>
<dbReference type="SUPFAM" id="SSF46894">
    <property type="entry name" value="C-terminal effector domain of the bipartite response regulators"/>
    <property type="match status" value="1"/>
</dbReference>
<accession>A0AAU8NED6</accession>
<dbReference type="PROSITE" id="PS51755">
    <property type="entry name" value="OMPR_PHOB"/>
    <property type="match status" value="1"/>
</dbReference>
<dbReference type="InterPro" id="IPR001867">
    <property type="entry name" value="OmpR/PhoB-type_DNA-bd"/>
</dbReference>
<dbReference type="RefSeq" id="WP_342553176.1">
    <property type="nucleotide sequence ID" value="NZ_CP159992.1"/>
</dbReference>
<proteinExistence type="predicted"/>
<evidence type="ECO:0000256" key="1">
    <source>
        <dbReference type="ARBA" id="ARBA00004496"/>
    </source>
</evidence>
<gene>
    <name evidence="9" type="ORF">ABXS70_28510</name>
</gene>
<dbReference type="FunFam" id="1.10.10.10:FF:000018">
    <property type="entry name" value="DNA-binding response regulator ResD"/>
    <property type="match status" value="1"/>
</dbReference>
<comment type="subcellular location">
    <subcellularLocation>
        <location evidence="1">Cytoplasm</location>
    </subcellularLocation>
</comment>
<evidence type="ECO:0000256" key="3">
    <source>
        <dbReference type="ARBA" id="ARBA00023012"/>
    </source>
</evidence>
<dbReference type="GO" id="GO:0006355">
    <property type="term" value="P:regulation of DNA-templated transcription"/>
    <property type="evidence" value="ECO:0007669"/>
    <property type="project" value="InterPro"/>
</dbReference>